<evidence type="ECO:0000256" key="11">
    <source>
        <dbReference type="RuleBase" id="RU003357"/>
    </source>
</evidence>
<keyword evidence="8 14" id="KW-0675">Receptor</keyword>
<keyword evidence="7 10" id="KW-0472">Membrane</keyword>
<accession>A0ABX0EXF3</accession>
<evidence type="ECO:0000259" key="13">
    <source>
        <dbReference type="Pfam" id="PF07715"/>
    </source>
</evidence>
<keyword evidence="6 11" id="KW-0798">TonB box</keyword>
<keyword evidence="5" id="KW-0732">Signal</keyword>
<evidence type="ECO:0000256" key="8">
    <source>
        <dbReference type="ARBA" id="ARBA00023170"/>
    </source>
</evidence>
<evidence type="ECO:0000256" key="1">
    <source>
        <dbReference type="ARBA" id="ARBA00004571"/>
    </source>
</evidence>
<gene>
    <name evidence="14" type="ORF">EWU23_09950</name>
</gene>
<keyword evidence="4 10" id="KW-0812">Transmembrane</keyword>
<evidence type="ECO:0000256" key="7">
    <source>
        <dbReference type="ARBA" id="ARBA00023136"/>
    </source>
</evidence>
<dbReference type="Pfam" id="PF07715">
    <property type="entry name" value="Plug"/>
    <property type="match status" value="1"/>
</dbReference>
<comment type="similarity">
    <text evidence="10 11">Belongs to the TonB-dependent receptor family.</text>
</comment>
<dbReference type="InterPro" id="IPR039426">
    <property type="entry name" value="TonB-dep_rcpt-like"/>
</dbReference>
<dbReference type="SUPFAM" id="SSF56935">
    <property type="entry name" value="Porins"/>
    <property type="match status" value="1"/>
</dbReference>
<dbReference type="PANTHER" id="PTHR30069">
    <property type="entry name" value="TONB-DEPENDENT OUTER MEMBRANE RECEPTOR"/>
    <property type="match status" value="1"/>
</dbReference>
<evidence type="ECO:0000256" key="2">
    <source>
        <dbReference type="ARBA" id="ARBA00022448"/>
    </source>
</evidence>
<evidence type="ECO:0000256" key="6">
    <source>
        <dbReference type="ARBA" id="ARBA00023077"/>
    </source>
</evidence>
<keyword evidence="3 10" id="KW-1134">Transmembrane beta strand</keyword>
<dbReference type="InterPro" id="IPR036942">
    <property type="entry name" value="Beta-barrel_TonB_sf"/>
</dbReference>
<comment type="caution">
    <text evidence="14">The sequence shown here is derived from an EMBL/GenBank/DDBJ whole genome shotgun (WGS) entry which is preliminary data.</text>
</comment>
<dbReference type="InterPro" id="IPR037066">
    <property type="entry name" value="Plug_dom_sf"/>
</dbReference>
<sequence length="672" mass="75728">MRRGRAFEYFFNFIAERLNIMFHFKSQCLALGAILFPSAVVFAQQSADSQLLSEVQVSAPKYPQKLNQTGKVISLISRAQLDQMAGKSLAEVLQSQVGISVNGARSAPGSNQEIYVRGANTGHVLLLIDGFPVNDPSHISQVMDWNLLDISSLERIEVLKGGQSTLYGSDAMAGVINLVTQKSSSKQVQGHVQIQAGSIGELNTTAQVRGSIAKNQWNVQVRDFVSQGYSAAKDTVGNYEKDGFRQQQVHVGWSRPIGEKSWLDVYYQWNANRSNLDAGPYADEKDYTAKANSSSLRLQYQYKGLNTSWYLRAFHEIIHREFTNDSSFIAANAWTNFSFSTYQGKSQGLEWYGKWSLGKEFVLLAGTEYRYQNTLQSDYSISAFGRYDSPSLAPEKANQSIWATYATIQKNWNMGGIEVGTRWNKSSNFGDFITFNINPYVFLSKEWKLFANGYTGFKVPSLYQLYSPYGNSDLKPELGSTLEFGLSFRDAVWSARVVGFQNKVKDGIVFQSKNVDPYGQYVNVSKQSTQGIEVEGAIHLGQFNSTINYTFLDGTMTNKFGGKDSTYSSLIRRPAHTVVLNLGLRLSSKWQVSMLHHWQAKRTDFVYDEALFSVVSKELKPYVWAELQSSYQLNKHIYVNLLIKNVYNQAFVESYGYATQPLNAVLALKYRW</sequence>
<evidence type="ECO:0000313" key="15">
    <source>
        <dbReference type="Proteomes" id="UP001318301"/>
    </source>
</evidence>
<evidence type="ECO:0000256" key="5">
    <source>
        <dbReference type="ARBA" id="ARBA00022729"/>
    </source>
</evidence>
<dbReference type="Pfam" id="PF00593">
    <property type="entry name" value="TonB_dep_Rec_b-barrel"/>
    <property type="match status" value="1"/>
</dbReference>
<evidence type="ECO:0000256" key="4">
    <source>
        <dbReference type="ARBA" id="ARBA00022692"/>
    </source>
</evidence>
<keyword evidence="2 10" id="KW-0813">Transport</keyword>
<dbReference type="Gene3D" id="2.40.170.20">
    <property type="entry name" value="TonB-dependent receptor, beta-barrel domain"/>
    <property type="match status" value="1"/>
</dbReference>
<evidence type="ECO:0000256" key="9">
    <source>
        <dbReference type="ARBA" id="ARBA00023237"/>
    </source>
</evidence>
<feature type="domain" description="TonB-dependent receptor plug" evidence="13">
    <location>
        <begin position="67"/>
        <end position="175"/>
    </location>
</feature>
<protein>
    <submittedName>
        <fullName evidence="14">TonB-dependent receptor</fullName>
    </submittedName>
</protein>
<dbReference type="EMBL" id="SEWW01000006">
    <property type="protein sequence ID" value="NGZ44798.1"/>
    <property type="molecule type" value="Genomic_DNA"/>
</dbReference>
<dbReference type="InterPro" id="IPR012910">
    <property type="entry name" value="Plug_dom"/>
</dbReference>
<evidence type="ECO:0000256" key="3">
    <source>
        <dbReference type="ARBA" id="ARBA00022452"/>
    </source>
</evidence>
<organism evidence="14 15">
    <name type="scientific">Aquirufa beregesia</name>
    <dbReference type="NCBI Taxonomy" id="2516556"/>
    <lineage>
        <taxon>Bacteria</taxon>
        <taxon>Pseudomonadati</taxon>
        <taxon>Bacteroidota</taxon>
        <taxon>Cytophagia</taxon>
        <taxon>Cytophagales</taxon>
        <taxon>Flectobacillaceae</taxon>
        <taxon>Aquirufa</taxon>
    </lineage>
</organism>
<proteinExistence type="inferred from homology"/>
<comment type="subcellular location">
    <subcellularLocation>
        <location evidence="1 10">Cell outer membrane</location>
        <topology evidence="1 10">Multi-pass membrane protein</topology>
    </subcellularLocation>
</comment>
<evidence type="ECO:0000259" key="12">
    <source>
        <dbReference type="Pfam" id="PF00593"/>
    </source>
</evidence>
<reference evidence="14 15" key="1">
    <citation type="submission" date="2019-02" db="EMBL/GenBank/DDBJ databases">
        <title>Genome of a new Bacteroidetes strain.</title>
        <authorList>
            <person name="Pitt A."/>
        </authorList>
    </citation>
    <scope>NUCLEOTIDE SEQUENCE [LARGE SCALE GENOMIC DNA]</scope>
    <source>
        <strain evidence="14 15">50C-KIRBA</strain>
    </source>
</reference>
<dbReference type="Proteomes" id="UP001318301">
    <property type="component" value="Unassembled WGS sequence"/>
</dbReference>
<dbReference type="PROSITE" id="PS52016">
    <property type="entry name" value="TONB_DEPENDENT_REC_3"/>
    <property type="match status" value="1"/>
</dbReference>
<dbReference type="InterPro" id="IPR000531">
    <property type="entry name" value="Beta-barrel_TonB"/>
</dbReference>
<evidence type="ECO:0000313" key="14">
    <source>
        <dbReference type="EMBL" id="NGZ44798.1"/>
    </source>
</evidence>
<feature type="domain" description="TonB-dependent receptor-like beta-barrel" evidence="12">
    <location>
        <begin position="252"/>
        <end position="646"/>
    </location>
</feature>
<keyword evidence="15" id="KW-1185">Reference proteome</keyword>
<dbReference type="Gene3D" id="2.170.130.10">
    <property type="entry name" value="TonB-dependent receptor, plug domain"/>
    <property type="match status" value="1"/>
</dbReference>
<evidence type="ECO:0000256" key="10">
    <source>
        <dbReference type="PROSITE-ProRule" id="PRU01360"/>
    </source>
</evidence>
<dbReference type="PANTHER" id="PTHR30069:SF29">
    <property type="entry name" value="HEMOGLOBIN AND HEMOGLOBIN-HAPTOGLOBIN-BINDING PROTEIN 1-RELATED"/>
    <property type="match status" value="1"/>
</dbReference>
<keyword evidence="9 10" id="KW-0998">Cell outer membrane</keyword>
<name>A0ABX0EXF3_9BACT</name>